<evidence type="ECO:0000256" key="6">
    <source>
        <dbReference type="ARBA" id="ARBA00038076"/>
    </source>
</evidence>
<feature type="transmembrane region" description="Helical" evidence="7">
    <location>
        <begin position="725"/>
        <end position="749"/>
    </location>
</feature>
<dbReference type="PANTHER" id="PTHR30572:SF4">
    <property type="entry name" value="ABC TRANSPORTER PERMEASE YTRF"/>
    <property type="match status" value="1"/>
</dbReference>
<evidence type="ECO:0000259" key="9">
    <source>
        <dbReference type="Pfam" id="PF12704"/>
    </source>
</evidence>
<feature type="transmembrane region" description="Helical" evidence="7">
    <location>
        <begin position="326"/>
        <end position="347"/>
    </location>
</feature>
<dbReference type="PANTHER" id="PTHR30572">
    <property type="entry name" value="MEMBRANE COMPONENT OF TRANSPORTER-RELATED"/>
    <property type="match status" value="1"/>
</dbReference>
<dbReference type="STRING" id="234267.Acid_2813"/>
<dbReference type="InParanoid" id="Q023P1"/>
<protein>
    <recommendedName>
        <fullName evidence="11">ABC transporter permease</fullName>
    </recommendedName>
</protein>
<evidence type="ECO:0000259" key="8">
    <source>
        <dbReference type="Pfam" id="PF02687"/>
    </source>
</evidence>
<dbReference type="InterPro" id="IPR050250">
    <property type="entry name" value="Macrolide_Exporter_MacB"/>
</dbReference>
<accession>Q023P1</accession>
<organism evidence="10">
    <name type="scientific">Solibacter usitatus (strain Ellin6076)</name>
    <dbReference type="NCBI Taxonomy" id="234267"/>
    <lineage>
        <taxon>Bacteria</taxon>
        <taxon>Pseudomonadati</taxon>
        <taxon>Acidobacteriota</taxon>
        <taxon>Terriglobia</taxon>
        <taxon>Bryobacterales</taxon>
        <taxon>Solibacteraceae</taxon>
        <taxon>Candidatus Solibacter</taxon>
    </lineage>
</organism>
<name>Q023P1_SOLUE</name>
<evidence type="ECO:0000256" key="1">
    <source>
        <dbReference type="ARBA" id="ARBA00004651"/>
    </source>
</evidence>
<dbReference type="KEGG" id="sus:Acid_2813"/>
<keyword evidence="3 7" id="KW-0812">Transmembrane</keyword>
<evidence type="ECO:0000256" key="4">
    <source>
        <dbReference type="ARBA" id="ARBA00022989"/>
    </source>
</evidence>
<feature type="domain" description="MacB-like periplasmic core" evidence="9">
    <location>
        <begin position="22"/>
        <end position="236"/>
    </location>
</feature>
<evidence type="ECO:0000256" key="7">
    <source>
        <dbReference type="SAM" id="Phobius"/>
    </source>
</evidence>
<dbReference type="GO" id="GO:0005886">
    <property type="term" value="C:plasma membrane"/>
    <property type="evidence" value="ECO:0007669"/>
    <property type="project" value="UniProtKB-SubCell"/>
</dbReference>
<dbReference type="EMBL" id="CP000473">
    <property type="protein sequence ID" value="ABJ83799.1"/>
    <property type="molecule type" value="Genomic_DNA"/>
</dbReference>
<gene>
    <name evidence="10" type="ordered locus">Acid_2813</name>
</gene>
<evidence type="ECO:0000313" key="10">
    <source>
        <dbReference type="EMBL" id="ABJ83799.1"/>
    </source>
</evidence>
<reference evidence="10" key="1">
    <citation type="submission" date="2006-10" db="EMBL/GenBank/DDBJ databases">
        <title>Complete sequence of Solibacter usitatus Ellin6076.</title>
        <authorList>
            <consortium name="US DOE Joint Genome Institute"/>
            <person name="Copeland A."/>
            <person name="Lucas S."/>
            <person name="Lapidus A."/>
            <person name="Barry K."/>
            <person name="Detter J.C."/>
            <person name="Glavina del Rio T."/>
            <person name="Hammon N."/>
            <person name="Israni S."/>
            <person name="Dalin E."/>
            <person name="Tice H."/>
            <person name="Pitluck S."/>
            <person name="Thompson L.S."/>
            <person name="Brettin T."/>
            <person name="Bruce D."/>
            <person name="Han C."/>
            <person name="Tapia R."/>
            <person name="Gilna P."/>
            <person name="Schmutz J."/>
            <person name="Larimer F."/>
            <person name="Land M."/>
            <person name="Hauser L."/>
            <person name="Kyrpides N."/>
            <person name="Mikhailova N."/>
            <person name="Janssen P.H."/>
            <person name="Kuske C.R."/>
            <person name="Richardson P."/>
        </authorList>
    </citation>
    <scope>NUCLEOTIDE SEQUENCE</scope>
    <source>
        <strain evidence="10">Ellin6076</strain>
    </source>
</reference>
<keyword evidence="5 7" id="KW-0472">Membrane</keyword>
<dbReference type="OrthoDB" id="127329at2"/>
<feature type="transmembrane region" description="Helical" evidence="7">
    <location>
        <begin position="417"/>
        <end position="437"/>
    </location>
</feature>
<dbReference type="InterPro" id="IPR017800">
    <property type="entry name" value="ADOP"/>
</dbReference>
<feature type="transmembrane region" description="Helical" evidence="7">
    <location>
        <begin position="367"/>
        <end position="388"/>
    </location>
</feature>
<keyword evidence="2" id="KW-1003">Cell membrane</keyword>
<evidence type="ECO:0000256" key="3">
    <source>
        <dbReference type="ARBA" id="ARBA00022692"/>
    </source>
</evidence>
<dbReference type="eggNOG" id="COG0577">
    <property type="taxonomic scope" value="Bacteria"/>
</dbReference>
<dbReference type="AlphaFoldDB" id="Q023P1"/>
<feature type="transmembrane region" description="Helical" evidence="7">
    <location>
        <begin position="681"/>
        <end position="705"/>
    </location>
</feature>
<proteinExistence type="inferred from homology"/>
<feature type="domain" description="MacB-like periplasmic core" evidence="9">
    <location>
        <begin position="425"/>
        <end position="645"/>
    </location>
</feature>
<dbReference type="GO" id="GO:0022857">
    <property type="term" value="F:transmembrane transporter activity"/>
    <property type="evidence" value="ECO:0007669"/>
    <property type="project" value="TreeGrafter"/>
</dbReference>
<comment type="subcellular location">
    <subcellularLocation>
        <location evidence="1">Cell membrane</location>
        <topology evidence="1">Multi-pass membrane protein</topology>
    </subcellularLocation>
</comment>
<keyword evidence="4 7" id="KW-1133">Transmembrane helix</keyword>
<dbReference type="HOGENOM" id="CLU_009433_1_0_0"/>
<sequence>MSTLISDLRYGLRLLRHAPGFTAVAIGALALGIGANTAIFSTVDAVLLRPLPYADPDRVVVVWEDATAAGFPHNTPASGNFIEWKKRNHVFTDMAATRGFSANLTADGAPEQVIGRRATANFFPVLGVNPIAGRIFTEEEDRTGAPVVVISYALWQRRYAGSPDAINRDILINGLKYSIIGIMPRDFSFRDRGMDVWVPIHFSPNDLVTHNSHNLNVAARLKPGVTLARAQEEMSAIQRQLNEEFHADAIKIGAAVVPAREEMVGNTRLELLVLMGAAGCVLLIACANLAGLLLARGVRRRREMAVRSALGASRARLVAQMMAEGTLIALGGGILGVAMAPVGMKVLATLVPTALPASAAPGIDFPVLAFAFLLSILTGIGFSIVPAWQASRVSLNDALKQGGRGGIGGAGAGTRDALVVLEVAAALVLMVSAGLMLRTVARLRSVEIGFRPDHLLTLRTTLPAGKYREVDRRIAFYHRVLDGVRALPGVQNAAYTSNVPFASPGNSQMYEFEGLPRVPSDPGDALLRVSSGDYLQTLGVRPIEGRLLDHRDVEQSAPVAVINDTLAKLYFPKGGALGHRIRVSARVLTWRTIVGVVKDVHERGYELAMKPATYYPFEQMTDTWATPETLVVRTTSDPEGLASAVRKVIASVDPEQPIAAVRTMDDFLDKDVADRHQQMTLLTAFATLALLLASLGLYSVLAYTVTQRSREIGLRMALGASASRVVNMVVLRGMMLSAAGLVLGIAAAWTLARAMSRLLFGVAPTDPGTYAAVAGLLAVIAAAACWIPARRAVRIDPITVLREE</sequence>
<feature type="transmembrane region" description="Helical" evidence="7">
    <location>
        <begin position="271"/>
        <end position="295"/>
    </location>
</feature>
<feature type="domain" description="ABC3 transporter permease C-terminal" evidence="8">
    <location>
        <begin position="277"/>
        <end position="394"/>
    </location>
</feature>
<dbReference type="InterPro" id="IPR003838">
    <property type="entry name" value="ABC3_permease_C"/>
</dbReference>
<feature type="transmembrane region" description="Helical" evidence="7">
    <location>
        <begin position="21"/>
        <end position="43"/>
    </location>
</feature>
<comment type="similarity">
    <text evidence="6">Belongs to the ABC-4 integral membrane protein family.</text>
</comment>
<dbReference type="Pfam" id="PF12704">
    <property type="entry name" value="MacB_PCD"/>
    <property type="match status" value="2"/>
</dbReference>
<dbReference type="NCBIfam" id="TIGR03434">
    <property type="entry name" value="ADOP"/>
    <property type="match status" value="1"/>
</dbReference>
<feature type="domain" description="ABC3 transporter permease C-terminal" evidence="8">
    <location>
        <begin position="684"/>
        <end position="797"/>
    </location>
</feature>
<dbReference type="Pfam" id="PF02687">
    <property type="entry name" value="FtsX"/>
    <property type="match status" value="2"/>
</dbReference>
<feature type="transmembrane region" description="Helical" evidence="7">
    <location>
        <begin position="769"/>
        <end position="789"/>
    </location>
</feature>
<evidence type="ECO:0000256" key="5">
    <source>
        <dbReference type="ARBA" id="ARBA00023136"/>
    </source>
</evidence>
<evidence type="ECO:0008006" key="11">
    <source>
        <dbReference type="Google" id="ProtNLM"/>
    </source>
</evidence>
<dbReference type="InterPro" id="IPR025857">
    <property type="entry name" value="MacB_PCD"/>
</dbReference>
<evidence type="ECO:0000256" key="2">
    <source>
        <dbReference type="ARBA" id="ARBA00022475"/>
    </source>
</evidence>